<dbReference type="InterPro" id="IPR014284">
    <property type="entry name" value="RNA_pol_sigma-70_dom"/>
</dbReference>
<dbReference type="Pfam" id="PF04542">
    <property type="entry name" value="Sigma70_r2"/>
    <property type="match status" value="1"/>
</dbReference>
<dbReference type="InterPro" id="IPR013325">
    <property type="entry name" value="RNA_pol_sigma_r2"/>
</dbReference>
<dbReference type="PROSITE" id="PS01063">
    <property type="entry name" value="SIGMA70_ECF"/>
    <property type="match status" value="1"/>
</dbReference>
<evidence type="ECO:0000256" key="6">
    <source>
        <dbReference type="RuleBase" id="RU000716"/>
    </source>
</evidence>
<dbReference type="PANTHER" id="PTHR43133:SF25">
    <property type="entry name" value="RNA POLYMERASE SIGMA FACTOR RFAY-RELATED"/>
    <property type="match status" value="1"/>
</dbReference>
<comment type="caution">
    <text evidence="9">The sequence shown here is derived from an EMBL/GenBank/DDBJ whole genome shotgun (WGS) entry which is preliminary data.</text>
</comment>
<evidence type="ECO:0000256" key="1">
    <source>
        <dbReference type="ARBA" id="ARBA00010641"/>
    </source>
</evidence>
<keyword evidence="5 6" id="KW-0804">Transcription</keyword>
<evidence type="ECO:0000259" key="7">
    <source>
        <dbReference type="Pfam" id="PF04542"/>
    </source>
</evidence>
<dbReference type="InterPro" id="IPR000838">
    <property type="entry name" value="RNA_pol_sigma70_ECF_CS"/>
</dbReference>
<sequence length="180" mass="20046">MSTAHESDPQQPANTTDELIEMIPALRIYARNLMRGTDEVDDLVQETLMKALANVSSFQPGTNLRAWLFTIMRNSFLTRVVKRTREPVGNADCVSGTLVSFPKHDAHIAGNRVMAAIERLPPQYREALILVFLMGESYQDVAEICGCAIGTVKSRINRARHMVIEDLGATRLDDLIAANY</sequence>
<comment type="similarity">
    <text evidence="1 6">Belongs to the sigma-70 factor family. ECF subfamily.</text>
</comment>
<dbReference type="Gene3D" id="1.10.10.10">
    <property type="entry name" value="Winged helix-like DNA-binding domain superfamily/Winged helix DNA-binding domain"/>
    <property type="match status" value="1"/>
</dbReference>
<dbReference type="GO" id="GO:0003677">
    <property type="term" value="F:DNA binding"/>
    <property type="evidence" value="ECO:0007669"/>
    <property type="project" value="UniProtKB-KW"/>
</dbReference>
<dbReference type="InterPro" id="IPR013324">
    <property type="entry name" value="RNA_pol_sigma_r3/r4-like"/>
</dbReference>
<keyword evidence="4 6" id="KW-0238">DNA-binding</keyword>
<evidence type="ECO:0000256" key="3">
    <source>
        <dbReference type="ARBA" id="ARBA00023082"/>
    </source>
</evidence>
<dbReference type="InterPro" id="IPR013249">
    <property type="entry name" value="RNA_pol_sigma70_r4_t2"/>
</dbReference>
<reference evidence="9" key="2">
    <citation type="submission" date="2020-09" db="EMBL/GenBank/DDBJ databases">
        <authorList>
            <person name="Sun Q."/>
            <person name="Kim S."/>
        </authorList>
    </citation>
    <scope>NUCLEOTIDE SEQUENCE</scope>
    <source>
        <strain evidence="9">KCTC 23714</strain>
    </source>
</reference>
<dbReference type="PANTHER" id="PTHR43133">
    <property type="entry name" value="RNA POLYMERASE ECF-TYPE SIGMA FACTO"/>
    <property type="match status" value="1"/>
</dbReference>
<evidence type="ECO:0000256" key="5">
    <source>
        <dbReference type="ARBA" id="ARBA00023163"/>
    </source>
</evidence>
<dbReference type="InterPro" id="IPR007627">
    <property type="entry name" value="RNA_pol_sigma70_r2"/>
</dbReference>
<proteinExistence type="inferred from homology"/>
<evidence type="ECO:0000313" key="9">
    <source>
        <dbReference type="EMBL" id="GGW42772.1"/>
    </source>
</evidence>
<evidence type="ECO:0000259" key="8">
    <source>
        <dbReference type="Pfam" id="PF08281"/>
    </source>
</evidence>
<evidence type="ECO:0000256" key="4">
    <source>
        <dbReference type="ARBA" id="ARBA00023125"/>
    </source>
</evidence>
<feature type="domain" description="RNA polymerase sigma-70 region 2" evidence="7">
    <location>
        <begin position="23"/>
        <end position="85"/>
    </location>
</feature>
<dbReference type="Pfam" id="PF08281">
    <property type="entry name" value="Sigma70_r4_2"/>
    <property type="match status" value="1"/>
</dbReference>
<accession>A0A918J4N9</accession>
<dbReference type="GO" id="GO:0006352">
    <property type="term" value="P:DNA-templated transcription initiation"/>
    <property type="evidence" value="ECO:0007669"/>
    <property type="project" value="InterPro"/>
</dbReference>
<dbReference type="GO" id="GO:0016987">
    <property type="term" value="F:sigma factor activity"/>
    <property type="evidence" value="ECO:0007669"/>
    <property type="project" value="UniProtKB-KW"/>
</dbReference>
<keyword evidence="10" id="KW-1185">Reference proteome</keyword>
<dbReference type="InterPro" id="IPR039425">
    <property type="entry name" value="RNA_pol_sigma-70-like"/>
</dbReference>
<feature type="domain" description="RNA polymerase sigma factor 70 region 4 type 2" evidence="8">
    <location>
        <begin position="112"/>
        <end position="160"/>
    </location>
</feature>
<evidence type="ECO:0000256" key="2">
    <source>
        <dbReference type="ARBA" id="ARBA00023015"/>
    </source>
</evidence>
<dbReference type="SUPFAM" id="SSF88946">
    <property type="entry name" value="Sigma2 domain of RNA polymerase sigma factors"/>
    <property type="match status" value="1"/>
</dbReference>
<reference evidence="9" key="1">
    <citation type="journal article" date="2014" name="Int. J. Syst. Evol. Microbiol.">
        <title>Complete genome sequence of Corynebacterium casei LMG S-19264T (=DSM 44701T), isolated from a smear-ripened cheese.</title>
        <authorList>
            <consortium name="US DOE Joint Genome Institute (JGI-PGF)"/>
            <person name="Walter F."/>
            <person name="Albersmeier A."/>
            <person name="Kalinowski J."/>
            <person name="Ruckert C."/>
        </authorList>
    </citation>
    <scope>NUCLEOTIDE SEQUENCE</scope>
    <source>
        <strain evidence="9">KCTC 23714</strain>
    </source>
</reference>
<dbReference type="RefSeq" id="WP_189635065.1">
    <property type="nucleotide sequence ID" value="NZ_BMYQ01000015.1"/>
</dbReference>
<gene>
    <name evidence="9" type="primary">rpoE</name>
    <name evidence="9" type="ORF">GCM10011452_33840</name>
</gene>
<keyword evidence="3 6" id="KW-0731">Sigma factor</keyword>
<evidence type="ECO:0000313" key="10">
    <source>
        <dbReference type="Proteomes" id="UP000628984"/>
    </source>
</evidence>
<dbReference type="InterPro" id="IPR036388">
    <property type="entry name" value="WH-like_DNA-bd_sf"/>
</dbReference>
<dbReference type="Proteomes" id="UP000628984">
    <property type="component" value="Unassembled WGS sequence"/>
</dbReference>
<dbReference type="NCBIfam" id="TIGR02937">
    <property type="entry name" value="sigma70-ECF"/>
    <property type="match status" value="1"/>
</dbReference>
<name>A0A918J4N9_9RHOB</name>
<dbReference type="AlphaFoldDB" id="A0A918J4N9"/>
<dbReference type="SUPFAM" id="SSF88659">
    <property type="entry name" value="Sigma3 and sigma4 domains of RNA polymerase sigma factors"/>
    <property type="match status" value="1"/>
</dbReference>
<dbReference type="Gene3D" id="1.10.1740.10">
    <property type="match status" value="1"/>
</dbReference>
<organism evidence="9 10">
    <name type="scientific">Gemmobacter lanyuensis</name>
    <dbReference type="NCBI Taxonomy" id="1054497"/>
    <lineage>
        <taxon>Bacteria</taxon>
        <taxon>Pseudomonadati</taxon>
        <taxon>Pseudomonadota</taxon>
        <taxon>Alphaproteobacteria</taxon>
        <taxon>Rhodobacterales</taxon>
        <taxon>Paracoccaceae</taxon>
        <taxon>Gemmobacter</taxon>
    </lineage>
</organism>
<dbReference type="CDD" id="cd06171">
    <property type="entry name" value="Sigma70_r4"/>
    <property type="match status" value="1"/>
</dbReference>
<dbReference type="EMBL" id="BMYQ01000015">
    <property type="protein sequence ID" value="GGW42772.1"/>
    <property type="molecule type" value="Genomic_DNA"/>
</dbReference>
<keyword evidence="2 6" id="KW-0805">Transcription regulation</keyword>
<protein>
    <recommendedName>
        <fullName evidence="6">RNA polymerase sigma factor</fullName>
    </recommendedName>
</protein>